<dbReference type="STRING" id="1093900.A0A507AZE6"/>
<evidence type="ECO:0000256" key="3">
    <source>
        <dbReference type="ARBA" id="ARBA00022723"/>
    </source>
</evidence>
<feature type="transmembrane region" description="Helical" evidence="8">
    <location>
        <begin position="1089"/>
        <end position="1107"/>
    </location>
</feature>
<evidence type="ECO:0000313" key="10">
    <source>
        <dbReference type="Proteomes" id="UP000319257"/>
    </source>
</evidence>
<dbReference type="PANTHER" id="PTHR20883:SF19">
    <property type="entry name" value="MULTIFUNCTIONAL DIOXYGENASE AUSE"/>
    <property type="match status" value="1"/>
</dbReference>
<evidence type="ECO:0000256" key="2">
    <source>
        <dbReference type="ARBA" id="ARBA00005830"/>
    </source>
</evidence>
<keyword evidence="10" id="KW-1185">Reference proteome</keyword>
<evidence type="ECO:0000256" key="4">
    <source>
        <dbReference type="ARBA" id="ARBA00022964"/>
    </source>
</evidence>
<dbReference type="EMBL" id="SKBQ01000039">
    <property type="protein sequence ID" value="TPX12897.1"/>
    <property type="molecule type" value="Genomic_DNA"/>
</dbReference>
<dbReference type="GO" id="GO:0051213">
    <property type="term" value="F:dioxygenase activity"/>
    <property type="evidence" value="ECO:0007669"/>
    <property type="project" value="UniProtKB-KW"/>
</dbReference>
<evidence type="ECO:0000256" key="1">
    <source>
        <dbReference type="ARBA" id="ARBA00001962"/>
    </source>
</evidence>
<dbReference type="Gene3D" id="2.60.120.620">
    <property type="entry name" value="q2cbj1_9rhob like domain"/>
    <property type="match status" value="1"/>
</dbReference>
<evidence type="ECO:0000256" key="6">
    <source>
        <dbReference type="ARBA" id="ARBA00023004"/>
    </source>
</evidence>
<sequence>MSDDRVHEFRKVCSLLDDTLKHTFYPKVRYDTAVSYELMMAGPSPHRFKPCVLVVCCDETQKKQLKKIIKGLKWTKDYSFFWRVIVDPVQKFAREISREKATLPRRCEMEQSSLIPDQNLSVDGDGSQRVAEQARITVTASVVDGGLVGAVAMSREPPASFTIGGVVLIGETTFAMTTSHSLKPPKRIIRVNLVDEDPIEEVACESDSDLESPFDFSDDSTVHSINPENVVAISALESIQNEQPTSSHGTTLVLGSSCILSPNDSPMDWALIELMDEAVHQWRSNTMIDSKHDFQMEIKSVIGPSDSCQGDVWIKGGVTGLVKGTFHHNSSYLHLGGHTVEVCQIMPDRPMAAGDSGSWVIQNGKLCGHIIAGRQRTPWVYMIRADKIFDDISSCVGARQVCLPDTSQKRPHIGKTDTPQQSDCSRVWPGAASIPQITAPLSQTNWPPPATATTLDGATLHPLKSMSGFDRARNTSEISDRRDAAQLLRVLDNHHAQYLSTLRALYEKLSTSQVTNGLGDHQETANPGRRLSSSAEVRVLNSQAKSPMVREISAYGAPLPSVSWKLESLGELSRRHDLLSNAEDSEGDSPFIPLLPPNSKSQVNSADDTVLIKASLPPHSYTVNDLSLYVRFLTPPATTTVVLGYIWDRRDDLKHTDIFDVSDMIGPYPLNAFEVYDFAGNGSLVGQHYGGSQNENGIRLLPLVGHDGWVERLWNCLMTFGNADGAVAGRSIILSQPSPPVLAIAHLGLSLYFDMDEIYQFLATAGMTQHCMKRAMNQSSLRQRSFLFIFKYYTLIGEGLSPLPWQRATTSKRDDKWRHSLDIAECTSVLGLSLIGRPTREVQRRTKEGAIEHGQLFDPFSPWYLLNIRCFPDDHSVKRRGQEMLNGPMAFVTALATEYGEAVTRLTSLADAIKRLITPPSEFLFDVKLQDRLLFENKDLSYIRRYLWAYETLGILNDNIDAMAKAYKDAFTEDFWLGRETVLWSLKNPSDPQYAEYLQKLNATRIDLERSINDLQALRQRNERTRQKVRDLREQIFTGSSVAESRRVYSQSDNVRALANIGMLYLPLAFVTSFYGITELAIPSYDARLAIALGSGVVVFLMLVFLLQTHGWSAKINKPIGYLQGLFRTHGRKSRTTKERNRANSSGSWGWWMIDPRLRKRREIVQEKGKREGALIEMFRPSSKQVCRYVGLFRLDGLPGSRGGAFAMAPDPVVLSQTRRFTRLSRTTPTAEILGALKNDGCVVISSMFTQSQIARLNTDMDKALATVSAGRPANINDAPLPDNADGMVFGQNTKRLGDLLNASPTWREEMMDDDVMHQVAENSLKELGGYWLSTAQMIEIGPGSNETPLHADGSGWWPFWAFGDTWNPEFSLNFLIAATDTTKRNGATGVVRGSHKYKFSEVTKDLSFNFCKYPDDQVEQIELKAGDCLILGSRIVHRGEKNHTTDEYRRILSCTVVSSTLTPEEAHPLLIDREMAKGFSERAKRFTGFRGHENTIGPNVWQSHKADFKTILGF</sequence>
<gene>
    <name evidence="9" type="ORF">E0L32_006777</name>
</gene>
<dbReference type="SUPFAM" id="SSF51197">
    <property type="entry name" value="Clavaminate synthase-like"/>
    <property type="match status" value="1"/>
</dbReference>
<keyword evidence="5" id="KW-0560">Oxidoreductase</keyword>
<proteinExistence type="inferred from homology"/>
<dbReference type="Pfam" id="PF05721">
    <property type="entry name" value="PhyH"/>
    <property type="match status" value="1"/>
</dbReference>
<keyword evidence="8" id="KW-0812">Transmembrane</keyword>
<dbReference type="GO" id="GO:0046872">
    <property type="term" value="F:metal ion binding"/>
    <property type="evidence" value="ECO:0007669"/>
    <property type="project" value="UniProtKB-KW"/>
</dbReference>
<keyword evidence="8" id="KW-1133">Transmembrane helix</keyword>
<dbReference type="Proteomes" id="UP000319257">
    <property type="component" value="Unassembled WGS sequence"/>
</dbReference>
<protein>
    <submittedName>
        <fullName evidence="9">Uncharacterized protein</fullName>
    </submittedName>
</protein>
<accession>A0A507AZE6</accession>
<evidence type="ECO:0000256" key="5">
    <source>
        <dbReference type="ARBA" id="ARBA00023002"/>
    </source>
</evidence>
<comment type="cofactor">
    <cofactor evidence="1">
        <name>Fe cation</name>
        <dbReference type="ChEBI" id="CHEBI:24875"/>
    </cofactor>
</comment>
<keyword evidence="3" id="KW-0479">Metal-binding</keyword>
<evidence type="ECO:0000256" key="8">
    <source>
        <dbReference type="SAM" id="Phobius"/>
    </source>
</evidence>
<dbReference type="Gene3D" id="1.20.58.340">
    <property type="entry name" value="Magnesium transport protein CorA, transmembrane region"/>
    <property type="match status" value="1"/>
</dbReference>
<evidence type="ECO:0000313" key="9">
    <source>
        <dbReference type="EMBL" id="TPX12897.1"/>
    </source>
</evidence>
<keyword evidence="4" id="KW-0223">Dioxygenase</keyword>
<keyword evidence="7" id="KW-0175">Coiled coil</keyword>
<keyword evidence="6" id="KW-0408">Iron</keyword>
<dbReference type="OrthoDB" id="426293at2759"/>
<feature type="transmembrane region" description="Helical" evidence="8">
    <location>
        <begin position="1057"/>
        <end position="1077"/>
    </location>
</feature>
<reference evidence="9 10" key="1">
    <citation type="submission" date="2019-06" db="EMBL/GenBank/DDBJ databases">
        <title>Draft genome sequence of the filamentous fungus Phialemoniopsis curvata isolated from diesel fuel.</title>
        <authorList>
            <person name="Varaljay V.A."/>
            <person name="Lyon W.J."/>
            <person name="Crouch A.L."/>
            <person name="Drake C.E."/>
            <person name="Hollomon J.M."/>
            <person name="Nadeau L.J."/>
            <person name="Nunn H.S."/>
            <person name="Stevenson B.S."/>
            <person name="Bojanowski C.L."/>
            <person name="Crookes-Goodson W.J."/>
        </authorList>
    </citation>
    <scope>NUCLEOTIDE SEQUENCE [LARGE SCALE GENOMIC DNA]</scope>
    <source>
        <strain evidence="9 10">D216</strain>
    </source>
</reference>
<dbReference type="InParanoid" id="A0A507AZE6"/>
<dbReference type="InterPro" id="IPR008775">
    <property type="entry name" value="Phytyl_CoA_dOase-like"/>
</dbReference>
<dbReference type="GeneID" id="41974224"/>
<comment type="caution">
    <text evidence="9">The sequence shown here is derived from an EMBL/GenBank/DDBJ whole genome shotgun (WGS) entry which is preliminary data.</text>
</comment>
<keyword evidence="8" id="KW-0472">Membrane</keyword>
<name>A0A507AZE6_9PEZI</name>
<dbReference type="RefSeq" id="XP_030994608.1">
    <property type="nucleotide sequence ID" value="XM_031141447.1"/>
</dbReference>
<feature type="coiled-coil region" evidence="7">
    <location>
        <begin position="998"/>
        <end position="1035"/>
    </location>
</feature>
<organism evidence="9 10">
    <name type="scientific">Thyridium curvatum</name>
    <dbReference type="NCBI Taxonomy" id="1093900"/>
    <lineage>
        <taxon>Eukaryota</taxon>
        <taxon>Fungi</taxon>
        <taxon>Dikarya</taxon>
        <taxon>Ascomycota</taxon>
        <taxon>Pezizomycotina</taxon>
        <taxon>Sordariomycetes</taxon>
        <taxon>Sordariomycetidae</taxon>
        <taxon>Thyridiales</taxon>
        <taxon>Thyridiaceae</taxon>
        <taxon>Thyridium</taxon>
    </lineage>
</organism>
<dbReference type="PANTHER" id="PTHR20883">
    <property type="entry name" value="PHYTANOYL-COA DIOXYGENASE DOMAIN CONTAINING 1"/>
    <property type="match status" value="1"/>
</dbReference>
<evidence type="ECO:0000256" key="7">
    <source>
        <dbReference type="SAM" id="Coils"/>
    </source>
</evidence>
<comment type="similarity">
    <text evidence="2">Belongs to the PhyH family.</text>
</comment>